<reference evidence="3" key="1">
    <citation type="journal article" date="2014" name="Science">
        <title>Ancient hybridizations among the ancestral genomes of bread wheat.</title>
        <authorList>
            <consortium name="International Wheat Genome Sequencing Consortium,"/>
            <person name="Marcussen T."/>
            <person name="Sandve S.R."/>
            <person name="Heier L."/>
            <person name="Spannagl M."/>
            <person name="Pfeifer M."/>
            <person name="Jakobsen K.S."/>
            <person name="Wulff B.B."/>
            <person name="Steuernagel B."/>
            <person name="Mayer K.F."/>
            <person name="Olsen O.A."/>
        </authorList>
    </citation>
    <scope>NUCLEOTIDE SEQUENCE [LARGE SCALE GENOMIC DNA]</scope>
    <source>
        <strain evidence="3">cv. AL8/78</strain>
    </source>
</reference>
<reference evidence="2" key="4">
    <citation type="submission" date="2019-03" db="UniProtKB">
        <authorList>
            <consortium name="EnsemblPlants"/>
        </authorList>
    </citation>
    <scope>IDENTIFICATION</scope>
</reference>
<name>A0A453M780_AEGTS</name>
<dbReference type="EnsemblPlants" id="AET5Gv21076000.6">
    <property type="protein sequence ID" value="AET5Gv21076000.6"/>
    <property type="gene ID" value="AET5Gv21076000"/>
</dbReference>
<evidence type="ECO:0000313" key="2">
    <source>
        <dbReference type="EnsemblPlants" id="AET5Gv21076000.6"/>
    </source>
</evidence>
<protein>
    <submittedName>
        <fullName evidence="2">Uncharacterized protein</fullName>
    </submittedName>
</protein>
<dbReference type="Proteomes" id="UP000015105">
    <property type="component" value="Chromosome 5D"/>
</dbReference>
<dbReference type="Gramene" id="AET5Gv21076000.6">
    <property type="protein sequence ID" value="AET5Gv21076000.6"/>
    <property type="gene ID" value="AET5Gv21076000"/>
</dbReference>
<reference evidence="3" key="2">
    <citation type="journal article" date="2017" name="Nat. Plants">
        <title>The Aegilops tauschii genome reveals multiple impacts of transposons.</title>
        <authorList>
            <person name="Zhao G."/>
            <person name="Zou C."/>
            <person name="Li K."/>
            <person name="Wang K."/>
            <person name="Li T."/>
            <person name="Gao L."/>
            <person name="Zhang X."/>
            <person name="Wang H."/>
            <person name="Yang Z."/>
            <person name="Liu X."/>
            <person name="Jiang W."/>
            <person name="Mao L."/>
            <person name="Kong X."/>
            <person name="Jiao Y."/>
            <person name="Jia J."/>
        </authorList>
    </citation>
    <scope>NUCLEOTIDE SEQUENCE [LARGE SCALE GENOMIC DNA]</scope>
    <source>
        <strain evidence="3">cv. AL8/78</strain>
    </source>
</reference>
<evidence type="ECO:0000256" key="1">
    <source>
        <dbReference type="SAM" id="MobiDB-lite"/>
    </source>
</evidence>
<reference evidence="2" key="3">
    <citation type="journal article" date="2017" name="Nature">
        <title>Genome sequence of the progenitor of the wheat D genome Aegilops tauschii.</title>
        <authorList>
            <person name="Luo M.C."/>
            <person name="Gu Y.Q."/>
            <person name="Puiu D."/>
            <person name="Wang H."/>
            <person name="Twardziok S.O."/>
            <person name="Deal K.R."/>
            <person name="Huo N."/>
            <person name="Zhu T."/>
            <person name="Wang L."/>
            <person name="Wang Y."/>
            <person name="McGuire P.E."/>
            <person name="Liu S."/>
            <person name="Long H."/>
            <person name="Ramasamy R.K."/>
            <person name="Rodriguez J.C."/>
            <person name="Van S.L."/>
            <person name="Yuan L."/>
            <person name="Wang Z."/>
            <person name="Xia Z."/>
            <person name="Xiao L."/>
            <person name="Anderson O.D."/>
            <person name="Ouyang S."/>
            <person name="Liang Y."/>
            <person name="Zimin A.V."/>
            <person name="Pertea G."/>
            <person name="Qi P."/>
            <person name="Bennetzen J.L."/>
            <person name="Dai X."/>
            <person name="Dawson M.W."/>
            <person name="Muller H.G."/>
            <person name="Kugler K."/>
            <person name="Rivarola-Duarte L."/>
            <person name="Spannagl M."/>
            <person name="Mayer K.F.X."/>
            <person name="Lu F.H."/>
            <person name="Bevan M.W."/>
            <person name="Leroy P."/>
            <person name="Li P."/>
            <person name="You F.M."/>
            <person name="Sun Q."/>
            <person name="Liu Z."/>
            <person name="Lyons E."/>
            <person name="Wicker T."/>
            <person name="Salzberg S.L."/>
            <person name="Devos K.M."/>
            <person name="Dvorak J."/>
        </authorList>
    </citation>
    <scope>NUCLEOTIDE SEQUENCE [LARGE SCALE GENOMIC DNA]</scope>
    <source>
        <strain evidence="2">cv. AL8/78</strain>
    </source>
</reference>
<accession>A0A453M780</accession>
<dbReference type="AlphaFoldDB" id="A0A453M780"/>
<organism evidence="2 3">
    <name type="scientific">Aegilops tauschii subsp. strangulata</name>
    <name type="common">Goatgrass</name>
    <dbReference type="NCBI Taxonomy" id="200361"/>
    <lineage>
        <taxon>Eukaryota</taxon>
        <taxon>Viridiplantae</taxon>
        <taxon>Streptophyta</taxon>
        <taxon>Embryophyta</taxon>
        <taxon>Tracheophyta</taxon>
        <taxon>Spermatophyta</taxon>
        <taxon>Magnoliopsida</taxon>
        <taxon>Liliopsida</taxon>
        <taxon>Poales</taxon>
        <taxon>Poaceae</taxon>
        <taxon>BOP clade</taxon>
        <taxon>Pooideae</taxon>
        <taxon>Triticodae</taxon>
        <taxon>Triticeae</taxon>
        <taxon>Triticinae</taxon>
        <taxon>Aegilops</taxon>
    </lineage>
</organism>
<feature type="region of interest" description="Disordered" evidence="1">
    <location>
        <begin position="29"/>
        <end position="57"/>
    </location>
</feature>
<keyword evidence="3" id="KW-1185">Reference proteome</keyword>
<evidence type="ECO:0000313" key="3">
    <source>
        <dbReference type="Proteomes" id="UP000015105"/>
    </source>
</evidence>
<proteinExistence type="predicted"/>
<reference evidence="2" key="5">
    <citation type="journal article" date="2021" name="G3 (Bethesda)">
        <title>Aegilops tauschii genome assembly Aet v5.0 features greater sequence contiguity and improved annotation.</title>
        <authorList>
            <person name="Wang L."/>
            <person name="Zhu T."/>
            <person name="Rodriguez J.C."/>
            <person name="Deal K.R."/>
            <person name="Dubcovsky J."/>
            <person name="McGuire P.E."/>
            <person name="Lux T."/>
            <person name="Spannagl M."/>
            <person name="Mayer K.F.X."/>
            <person name="Baldrich P."/>
            <person name="Meyers B.C."/>
            <person name="Huo N."/>
            <person name="Gu Y.Q."/>
            <person name="Zhou H."/>
            <person name="Devos K.M."/>
            <person name="Bennetzen J.L."/>
            <person name="Unver T."/>
            <person name="Budak H."/>
            <person name="Gulick P.J."/>
            <person name="Galiba G."/>
            <person name="Kalapos B."/>
            <person name="Nelson D.R."/>
            <person name="Li P."/>
            <person name="You F.M."/>
            <person name="Luo M.C."/>
            <person name="Dvorak J."/>
        </authorList>
    </citation>
    <scope>NUCLEOTIDE SEQUENCE [LARGE SCALE GENOMIC DNA]</scope>
    <source>
        <strain evidence="2">cv. AL8/78</strain>
    </source>
</reference>
<sequence>MRNLPFPLSFVADVDYNIIRCPIQTAIEMDTKDNIRESSHGKKLEWQQESKSKTQRR</sequence>